<protein>
    <submittedName>
        <fullName evidence="2">Uncharacterized protein</fullName>
    </submittedName>
</protein>
<feature type="compositionally biased region" description="Basic and acidic residues" evidence="1">
    <location>
        <begin position="232"/>
        <end position="243"/>
    </location>
</feature>
<dbReference type="STRING" id="1569628.A0A316V0R5"/>
<dbReference type="GO" id="GO:0004864">
    <property type="term" value="F:protein phosphatase inhibitor activity"/>
    <property type="evidence" value="ECO:0007669"/>
    <property type="project" value="InterPro"/>
</dbReference>
<organism evidence="2 3">
    <name type="scientific">Jaminaea rosea</name>
    <dbReference type="NCBI Taxonomy" id="1569628"/>
    <lineage>
        <taxon>Eukaryota</taxon>
        <taxon>Fungi</taxon>
        <taxon>Dikarya</taxon>
        <taxon>Basidiomycota</taxon>
        <taxon>Ustilaginomycotina</taxon>
        <taxon>Exobasidiomycetes</taxon>
        <taxon>Microstromatales</taxon>
        <taxon>Microstromatales incertae sedis</taxon>
        <taxon>Jaminaea</taxon>
    </lineage>
</organism>
<feature type="compositionally biased region" description="Acidic residues" evidence="1">
    <location>
        <begin position="247"/>
        <end position="266"/>
    </location>
</feature>
<dbReference type="Gene3D" id="6.10.250.1050">
    <property type="match status" value="1"/>
</dbReference>
<gene>
    <name evidence="2" type="ORF">BDZ90DRAFT_229829</name>
</gene>
<name>A0A316V0R5_9BASI</name>
<evidence type="ECO:0000313" key="3">
    <source>
        <dbReference type="Proteomes" id="UP000245884"/>
    </source>
</evidence>
<feature type="region of interest" description="Disordered" evidence="1">
    <location>
        <begin position="1"/>
        <end position="319"/>
    </location>
</feature>
<feature type="compositionally biased region" description="Basic and acidic residues" evidence="1">
    <location>
        <begin position="267"/>
        <end position="276"/>
    </location>
</feature>
<dbReference type="EMBL" id="KZ819662">
    <property type="protein sequence ID" value="PWN30834.1"/>
    <property type="molecule type" value="Genomic_DNA"/>
</dbReference>
<feature type="compositionally biased region" description="Low complexity" evidence="1">
    <location>
        <begin position="206"/>
        <end position="231"/>
    </location>
</feature>
<dbReference type="OrthoDB" id="551302at2759"/>
<reference evidence="2 3" key="1">
    <citation type="journal article" date="2018" name="Mol. Biol. Evol.">
        <title>Broad Genomic Sampling Reveals a Smut Pathogenic Ancestry of the Fungal Clade Ustilaginomycotina.</title>
        <authorList>
            <person name="Kijpornyongpan T."/>
            <person name="Mondo S.J."/>
            <person name="Barry K."/>
            <person name="Sandor L."/>
            <person name="Lee J."/>
            <person name="Lipzen A."/>
            <person name="Pangilinan J."/>
            <person name="LaButti K."/>
            <person name="Hainaut M."/>
            <person name="Henrissat B."/>
            <person name="Grigoriev I.V."/>
            <person name="Spatafora J.W."/>
            <person name="Aime M.C."/>
        </authorList>
    </citation>
    <scope>NUCLEOTIDE SEQUENCE [LARGE SCALE GENOMIC DNA]</scope>
    <source>
        <strain evidence="2 3">MCA 5214</strain>
    </source>
</reference>
<dbReference type="GO" id="GO:0009966">
    <property type="term" value="P:regulation of signal transduction"/>
    <property type="evidence" value="ECO:0007669"/>
    <property type="project" value="InterPro"/>
</dbReference>
<evidence type="ECO:0000256" key="1">
    <source>
        <dbReference type="SAM" id="MobiDB-lite"/>
    </source>
</evidence>
<feature type="compositionally biased region" description="Low complexity" evidence="1">
    <location>
        <begin position="113"/>
        <end position="164"/>
    </location>
</feature>
<keyword evidence="3" id="KW-1185">Reference proteome</keyword>
<dbReference type="PANTHER" id="PTHR12398:SF20">
    <property type="entry name" value="PROTEIN PHOSPHATASE 1 REGULATORY INHIBITOR SUBUNIT 2"/>
    <property type="match status" value="1"/>
</dbReference>
<dbReference type="GeneID" id="37027053"/>
<proteinExistence type="predicted"/>
<dbReference type="PANTHER" id="PTHR12398">
    <property type="entry name" value="PROTEIN PHOSPHATASE INHIBITOR"/>
    <property type="match status" value="1"/>
</dbReference>
<feature type="compositionally biased region" description="Polar residues" evidence="1">
    <location>
        <begin position="39"/>
        <end position="54"/>
    </location>
</feature>
<dbReference type="AlphaFoldDB" id="A0A316V0R5"/>
<feature type="compositionally biased region" description="Polar residues" evidence="1">
    <location>
        <begin position="177"/>
        <end position="205"/>
    </location>
</feature>
<dbReference type="Proteomes" id="UP000245884">
    <property type="component" value="Unassembled WGS sequence"/>
</dbReference>
<dbReference type="RefSeq" id="XP_025365446.1">
    <property type="nucleotide sequence ID" value="XM_025505230.1"/>
</dbReference>
<feature type="compositionally biased region" description="Basic and acidic residues" evidence="1">
    <location>
        <begin position="73"/>
        <end position="89"/>
    </location>
</feature>
<dbReference type="InterPro" id="IPR007062">
    <property type="entry name" value="PPI-2"/>
</dbReference>
<sequence>MSSPKHHPTPSGQAPKPKGILKNPLERRPSQPGGAEDIASSSEGLSIDTSNAPQGQHVGPNGLSWDESNIALHDFEKESTQRMKIDEPKTPFVHGSGLSDDEGGFDSFALDNSQSPGPSSAASGSISTGGQDDAAAAELAANTNANASLGGGAARRPSGSGNAAPAVGLDAADLAHSGTTPSGPNPDGSLSATSAEGGSRSNRTQSRSPSFSLPSSGSSSRRASSRSAGGADDSRSGVRRENMDVDGGAEEEAVVGVDDEVEDEDAETKAQREAFAKKRNAHYGNEAEALKVAKALAAKEDEEDDDGDQAMGNNGPNGV</sequence>
<feature type="compositionally biased region" description="Low complexity" evidence="1">
    <location>
        <begin position="286"/>
        <end position="296"/>
    </location>
</feature>
<dbReference type="Pfam" id="PF04979">
    <property type="entry name" value="IPP-2"/>
    <property type="match status" value="2"/>
</dbReference>
<accession>A0A316V0R5</accession>
<evidence type="ECO:0000313" key="2">
    <source>
        <dbReference type="EMBL" id="PWN30834.1"/>
    </source>
</evidence>